<feature type="region of interest" description="Disordered" evidence="1">
    <location>
        <begin position="24"/>
        <end position="233"/>
    </location>
</feature>
<feature type="domain" description="CAAX prenyl protease 2/Lysostaphin resistance protein A-like" evidence="3">
    <location>
        <begin position="359"/>
        <end position="447"/>
    </location>
</feature>
<evidence type="ECO:0000256" key="2">
    <source>
        <dbReference type="SAM" id="Phobius"/>
    </source>
</evidence>
<proteinExistence type="predicted"/>
<keyword evidence="2" id="KW-0472">Membrane</keyword>
<feature type="compositionally biased region" description="Low complexity" evidence="1">
    <location>
        <begin position="154"/>
        <end position="170"/>
    </location>
</feature>
<gene>
    <name evidence="4" type="ORF">FHX44_11486</name>
</gene>
<feature type="transmembrane region" description="Helical" evidence="2">
    <location>
        <begin position="242"/>
        <end position="265"/>
    </location>
</feature>
<name>A0A561SIG5_9PSEU</name>
<feature type="transmembrane region" description="Helical" evidence="2">
    <location>
        <begin position="271"/>
        <end position="295"/>
    </location>
</feature>
<reference evidence="4 5" key="1">
    <citation type="submission" date="2019-06" db="EMBL/GenBank/DDBJ databases">
        <title>Sequencing the genomes of 1000 actinobacteria strains.</title>
        <authorList>
            <person name="Klenk H.-P."/>
        </authorList>
    </citation>
    <scope>NUCLEOTIDE SEQUENCE [LARGE SCALE GENOMIC DNA]</scope>
    <source>
        <strain evidence="4 5">DSM 45671</strain>
    </source>
</reference>
<feature type="compositionally biased region" description="Low complexity" evidence="1">
    <location>
        <begin position="123"/>
        <end position="147"/>
    </location>
</feature>
<dbReference type="GO" id="GO:0004175">
    <property type="term" value="F:endopeptidase activity"/>
    <property type="evidence" value="ECO:0007669"/>
    <property type="project" value="UniProtKB-ARBA"/>
</dbReference>
<dbReference type="AlphaFoldDB" id="A0A561SIG5"/>
<comment type="caution">
    <text evidence="4">The sequence shown here is derived from an EMBL/GenBank/DDBJ whole genome shotgun (WGS) entry which is preliminary data.</text>
</comment>
<dbReference type="Pfam" id="PF02517">
    <property type="entry name" value="Rce1-like"/>
    <property type="match status" value="1"/>
</dbReference>
<keyword evidence="5" id="KW-1185">Reference proteome</keyword>
<dbReference type="Proteomes" id="UP000321261">
    <property type="component" value="Unassembled WGS sequence"/>
</dbReference>
<keyword evidence="2" id="KW-1133">Transmembrane helix</keyword>
<evidence type="ECO:0000313" key="5">
    <source>
        <dbReference type="Proteomes" id="UP000321261"/>
    </source>
</evidence>
<feature type="transmembrane region" description="Helical" evidence="2">
    <location>
        <begin position="358"/>
        <end position="378"/>
    </location>
</feature>
<dbReference type="PANTHER" id="PTHR43592:SF15">
    <property type="entry name" value="CAAX AMINO TERMINAL PROTEASE FAMILY PROTEIN"/>
    <property type="match status" value="1"/>
</dbReference>
<dbReference type="EMBL" id="VIWU01000001">
    <property type="protein sequence ID" value="TWF74605.1"/>
    <property type="molecule type" value="Genomic_DNA"/>
</dbReference>
<feature type="compositionally biased region" description="Low complexity" evidence="1">
    <location>
        <begin position="61"/>
        <end position="81"/>
    </location>
</feature>
<feature type="compositionally biased region" description="Low complexity" evidence="1">
    <location>
        <begin position="183"/>
        <end position="200"/>
    </location>
</feature>
<evidence type="ECO:0000256" key="1">
    <source>
        <dbReference type="SAM" id="MobiDB-lite"/>
    </source>
</evidence>
<protein>
    <recommendedName>
        <fullName evidence="3">CAAX prenyl protease 2/Lysostaphin resistance protein A-like domain-containing protein</fullName>
    </recommendedName>
</protein>
<evidence type="ECO:0000313" key="4">
    <source>
        <dbReference type="EMBL" id="TWF74605.1"/>
    </source>
</evidence>
<sequence length="463" mass="46708">MRLARKCVGGSDRVTIRPVASRWAAGGRRPLRRAGSVGGVGAVHRDGRPGSEEPGPGSGGEDAAAHAAAAQHAADPAGGAPVEPDPGADPTRGAPTSEDPPVGPAQGSTSGAVPASGPTAWDPPAAGVAPALPAEEEAPTTVGVAASPAPPPVGSAQQAGAPWPQPGYAAWPPPPAPGPPYPQGAYPPGQAYPQGSYPQAQPYPPGPYPPAAPYPAPSIGRQSGPRSSWGAPSPVRKHRWGLGAYLLAEAVFLLTSALIGIVLVGDAGPTATTLAIALSVPTVLAASTALLITWVRGNGPIVDLGLVWSWRDLGMGLAFGFGGLALTIPASIVYVAIVGEDATSAVGDVFGGIRAGPALAALVLVIVVFVAPMCEEILYRGLLWGGIEKIAGRWVAFAVSTLLFAIAHFEFTRTPLLLVVAIPIAIARLYTGRLLASIVAHQINNLLPGIALVLGLLGVFPMT</sequence>
<feature type="compositionally biased region" description="Pro residues" evidence="1">
    <location>
        <begin position="201"/>
        <end position="216"/>
    </location>
</feature>
<evidence type="ECO:0000259" key="3">
    <source>
        <dbReference type="Pfam" id="PF02517"/>
    </source>
</evidence>
<feature type="transmembrane region" description="Helical" evidence="2">
    <location>
        <begin position="443"/>
        <end position="462"/>
    </location>
</feature>
<organism evidence="4 5">
    <name type="scientific">Pseudonocardia hierapolitana</name>
    <dbReference type="NCBI Taxonomy" id="1128676"/>
    <lineage>
        <taxon>Bacteria</taxon>
        <taxon>Bacillati</taxon>
        <taxon>Actinomycetota</taxon>
        <taxon>Actinomycetes</taxon>
        <taxon>Pseudonocardiales</taxon>
        <taxon>Pseudonocardiaceae</taxon>
        <taxon>Pseudonocardia</taxon>
    </lineage>
</organism>
<keyword evidence="2" id="KW-0812">Transmembrane</keyword>
<dbReference type="PANTHER" id="PTHR43592">
    <property type="entry name" value="CAAX AMINO TERMINAL PROTEASE"/>
    <property type="match status" value="1"/>
</dbReference>
<feature type="transmembrane region" description="Helical" evidence="2">
    <location>
        <begin position="316"/>
        <end position="338"/>
    </location>
</feature>
<accession>A0A561SIG5</accession>
<dbReference type="InterPro" id="IPR003675">
    <property type="entry name" value="Rce1/LyrA-like_dom"/>
</dbReference>
<feature type="transmembrane region" description="Helical" evidence="2">
    <location>
        <begin position="415"/>
        <end position="431"/>
    </location>
</feature>
<feature type="transmembrane region" description="Helical" evidence="2">
    <location>
        <begin position="390"/>
        <end position="409"/>
    </location>
</feature>
<feature type="compositionally biased region" description="Pro residues" evidence="1">
    <location>
        <begin position="171"/>
        <end position="182"/>
    </location>
</feature>
<dbReference type="GO" id="GO:0080120">
    <property type="term" value="P:CAAX-box protein maturation"/>
    <property type="evidence" value="ECO:0007669"/>
    <property type="project" value="UniProtKB-ARBA"/>
</dbReference>